<sequence>MTNFQTPFTEPAGAAITAANLQNVPGDCVSPDKIRKTGLVLCASANDDSRGFTTDEESDGSTIVGSTSSGWSIHSKSSISSRSTISESNNEAIIGSILEALSEVDVASVTDTDTSEKASQDASPVTQDSSGDASSKKSWISLLLKTKIRKHNARKLEEKRRKAIEAEQARLESVQVAVDFIQKFVVENWETNCENGHVKITCDITMDEMEEIGRLEQKEGWRECLKLIKAPFIHDAIGLGLWQELAKQVLENDALKPENETAVMKKPTAQTEMAVIEKPPGDLVKGTDPHKRKREPSVQLEDDGRRSVPKLATKRDRIESAPADISIFEKDRINSDVSTPPAGPDQVREVNFGGIIRRDEEQNESRRGL</sequence>
<organism evidence="2 3">
    <name type="scientific">Colletotrichum kahawae</name>
    <name type="common">Coffee berry disease fungus</name>
    <dbReference type="NCBI Taxonomy" id="34407"/>
    <lineage>
        <taxon>Eukaryota</taxon>
        <taxon>Fungi</taxon>
        <taxon>Dikarya</taxon>
        <taxon>Ascomycota</taxon>
        <taxon>Pezizomycotina</taxon>
        <taxon>Sordariomycetes</taxon>
        <taxon>Hypocreomycetidae</taxon>
        <taxon>Glomerellales</taxon>
        <taxon>Glomerellaceae</taxon>
        <taxon>Colletotrichum</taxon>
        <taxon>Colletotrichum gloeosporioides species complex</taxon>
    </lineage>
</organism>
<proteinExistence type="predicted"/>
<feature type="region of interest" description="Disordered" evidence="1">
    <location>
        <begin position="47"/>
        <end position="85"/>
    </location>
</feature>
<dbReference type="Proteomes" id="UP001281614">
    <property type="component" value="Unassembled WGS sequence"/>
</dbReference>
<protein>
    <submittedName>
        <fullName evidence="2">Uncharacterized protein</fullName>
    </submittedName>
</protein>
<dbReference type="EMBL" id="VYYT01000102">
    <property type="protein sequence ID" value="KAK2769963.1"/>
    <property type="molecule type" value="Genomic_DNA"/>
</dbReference>
<reference evidence="2" key="1">
    <citation type="submission" date="2023-02" db="EMBL/GenBank/DDBJ databases">
        <title>Colletotrichum kahawae CIFC_Que2 genome sequencing and assembly.</title>
        <authorList>
            <person name="Baroncelli R."/>
        </authorList>
    </citation>
    <scope>NUCLEOTIDE SEQUENCE</scope>
    <source>
        <strain evidence="2">CIFC_Que2</strain>
    </source>
</reference>
<gene>
    <name evidence="2" type="ORF">CKAH01_14899</name>
</gene>
<feature type="compositionally biased region" description="Basic and acidic residues" evidence="1">
    <location>
        <begin position="356"/>
        <end position="369"/>
    </location>
</feature>
<name>A0AAD9YLK4_COLKA</name>
<accession>A0AAD9YLK4</accession>
<dbReference type="AlphaFoldDB" id="A0AAD9YLK4"/>
<feature type="region of interest" description="Disordered" evidence="1">
    <location>
        <begin position="278"/>
        <end position="369"/>
    </location>
</feature>
<comment type="caution">
    <text evidence="2">The sequence shown here is derived from an EMBL/GenBank/DDBJ whole genome shotgun (WGS) entry which is preliminary data.</text>
</comment>
<feature type="region of interest" description="Disordered" evidence="1">
    <location>
        <begin position="109"/>
        <end position="134"/>
    </location>
</feature>
<evidence type="ECO:0000313" key="2">
    <source>
        <dbReference type="EMBL" id="KAK2769963.1"/>
    </source>
</evidence>
<evidence type="ECO:0000256" key="1">
    <source>
        <dbReference type="SAM" id="MobiDB-lite"/>
    </source>
</evidence>
<feature type="compositionally biased region" description="Low complexity" evidence="1">
    <location>
        <begin position="66"/>
        <end position="85"/>
    </location>
</feature>
<keyword evidence="3" id="KW-1185">Reference proteome</keyword>
<feature type="compositionally biased region" description="Polar residues" evidence="1">
    <location>
        <begin position="120"/>
        <end position="133"/>
    </location>
</feature>
<evidence type="ECO:0000313" key="3">
    <source>
        <dbReference type="Proteomes" id="UP001281614"/>
    </source>
</evidence>